<dbReference type="Pfam" id="PF05656">
    <property type="entry name" value="DUF805"/>
    <property type="match status" value="1"/>
</dbReference>
<evidence type="ECO:0000313" key="3">
    <source>
        <dbReference type="Proteomes" id="UP000028401"/>
    </source>
</evidence>
<dbReference type="InterPro" id="IPR008523">
    <property type="entry name" value="DUF805"/>
</dbReference>
<protein>
    <recommendedName>
        <fullName evidence="4">DUF805 domain-containing protein</fullName>
    </recommendedName>
</protein>
<dbReference type="GO" id="GO:0016020">
    <property type="term" value="C:membrane"/>
    <property type="evidence" value="ECO:0007669"/>
    <property type="project" value="InterPro"/>
</dbReference>
<dbReference type="PATRIC" id="fig|1415168.3.peg.948"/>
<gene>
    <name evidence="2" type="ORF">U725_00889</name>
</gene>
<reference evidence="2 3" key="1">
    <citation type="submission" date="2014-06" db="EMBL/GenBank/DDBJ databases">
        <title>Draft genome sequence of the putrescine producing strain Lactococcus lactis subsp cremoris GE214.</title>
        <authorList>
            <person name="Ladero V."/>
            <person name="Linares D.M."/>
            <person name="del Rio B."/>
            <person name="Mayo B."/>
            <person name="Martin M.C."/>
            <person name="Fernandez M."/>
            <person name="Alvarez M.A."/>
        </authorList>
    </citation>
    <scope>NUCLEOTIDE SEQUENCE [LARGE SCALE GENOMIC DNA]</scope>
    <source>
        <strain evidence="2 3">GE214</strain>
    </source>
</reference>
<keyword evidence="1" id="KW-0812">Transmembrane</keyword>
<dbReference type="Proteomes" id="UP000028401">
    <property type="component" value="Unassembled WGS sequence"/>
</dbReference>
<comment type="caution">
    <text evidence="2">The sequence shown here is derived from an EMBL/GenBank/DDBJ whole genome shotgun (WGS) entry which is preliminary data.</text>
</comment>
<sequence length="196" mass="21702">MIDLEEGGFLIMEKINEVPGQVSFGRALKDFFIGYIDFKGRTTRAGYWWMTLILMIISFVPIIFFVYAAIGSAMSISGSANETDFLASTFESFIIPLFIMAIIGISLFLPSLAMAVRRYRDAGLRGRGFLVLWVISIASSCTETISTLQQSGGSAIFTFLTYAIGILFFILTVLPTNAVTTKSDNGFILFFLRAKE</sequence>
<keyword evidence="1" id="KW-0472">Membrane</keyword>
<organism evidence="2 3">
    <name type="scientific">Lactococcus cremoris subsp. cremoris GE214</name>
    <dbReference type="NCBI Taxonomy" id="1415168"/>
    <lineage>
        <taxon>Bacteria</taxon>
        <taxon>Bacillati</taxon>
        <taxon>Bacillota</taxon>
        <taxon>Bacilli</taxon>
        <taxon>Lactobacillales</taxon>
        <taxon>Streptococcaceae</taxon>
        <taxon>Lactococcus</taxon>
        <taxon>Lactococcus cremoris subsp. cremoris</taxon>
    </lineage>
</organism>
<evidence type="ECO:0008006" key="4">
    <source>
        <dbReference type="Google" id="ProtNLM"/>
    </source>
</evidence>
<feature type="transmembrane region" description="Helical" evidence="1">
    <location>
        <begin position="93"/>
        <end position="116"/>
    </location>
</feature>
<feature type="transmembrane region" description="Helical" evidence="1">
    <location>
        <begin position="128"/>
        <end position="148"/>
    </location>
</feature>
<name>A0A084ACG1_LACLC</name>
<dbReference type="EMBL" id="AZSI01000017">
    <property type="protein sequence ID" value="KEY62990.1"/>
    <property type="molecule type" value="Genomic_DNA"/>
</dbReference>
<feature type="transmembrane region" description="Helical" evidence="1">
    <location>
        <begin position="154"/>
        <end position="174"/>
    </location>
</feature>
<keyword evidence="1" id="KW-1133">Transmembrane helix</keyword>
<proteinExistence type="predicted"/>
<feature type="transmembrane region" description="Helical" evidence="1">
    <location>
        <begin position="47"/>
        <end position="73"/>
    </location>
</feature>
<evidence type="ECO:0000313" key="2">
    <source>
        <dbReference type="EMBL" id="KEY62990.1"/>
    </source>
</evidence>
<dbReference type="AlphaFoldDB" id="A0A084ACG1"/>
<evidence type="ECO:0000256" key="1">
    <source>
        <dbReference type="SAM" id="Phobius"/>
    </source>
</evidence>
<accession>A0A084ACG1</accession>